<evidence type="ECO:0000313" key="13">
    <source>
        <dbReference type="Proteomes" id="UP000026961"/>
    </source>
</evidence>
<evidence type="ECO:0000259" key="9">
    <source>
        <dbReference type="Pfam" id="PF18052"/>
    </source>
</evidence>
<dbReference type="Pfam" id="PF25019">
    <property type="entry name" value="LRR_R13L1-DRL21"/>
    <property type="match status" value="1"/>
</dbReference>
<dbReference type="InterPro" id="IPR027417">
    <property type="entry name" value="P-loop_NTPase"/>
</dbReference>
<reference evidence="12" key="2">
    <citation type="submission" date="2018-05" db="EMBL/GenBank/DDBJ databases">
        <title>OgluRS3 (Oryza glumaepatula Reference Sequence Version 3).</title>
        <authorList>
            <person name="Zhang J."/>
            <person name="Kudrna D."/>
            <person name="Lee S."/>
            <person name="Talag J."/>
            <person name="Welchert J."/>
            <person name="Wing R.A."/>
        </authorList>
    </citation>
    <scope>NUCLEOTIDE SEQUENCE [LARGE SCALE GENOMIC DNA]</scope>
</reference>
<dbReference type="GO" id="GO:0009626">
    <property type="term" value="P:plant-type hypersensitive response"/>
    <property type="evidence" value="ECO:0007669"/>
    <property type="project" value="UniProtKB-ARBA"/>
</dbReference>
<evidence type="ECO:0000256" key="4">
    <source>
        <dbReference type="ARBA" id="ARBA00022741"/>
    </source>
</evidence>
<dbReference type="InterPro" id="IPR006553">
    <property type="entry name" value="Leu-rich_rpt_Cys-con_subtyp"/>
</dbReference>
<dbReference type="STRING" id="40148.A0A0D9ZQV5"/>
<evidence type="ECO:0000259" key="10">
    <source>
        <dbReference type="Pfam" id="PF23559"/>
    </source>
</evidence>
<evidence type="ECO:0000259" key="8">
    <source>
        <dbReference type="Pfam" id="PF00931"/>
    </source>
</evidence>
<dbReference type="Pfam" id="PF00931">
    <property type="entry name" value="NB-ARC"/>
    <property type="match status" value="1"/>
</dbReference>
<dbReference type="Gene3D" id="3.40.50.300">
    <property type="entry name" value="P-loop containing nucleotide triphosphate hydrolases"/>
    <property type="match status" value="1"/>
</dbReference>
<dbReference type="HOGENOM" id="CLU_000837_8_4_1"/>
<dbReference type="SUPFAM" id="SSF52058">
    <property type="entry name" value="L domain-like"/>
    <property type="match status" value="3"/>
</dbReference>
<evidence type="ECO:0000259" key="11">
    <source>
        <dbReference type="Pfam" id="PF25019"/>
    </source>
</evidence>
<dbReference type="PANTHER" id="PTHR36766">
    <property type="entry name" value="PLANT BROAD-SPECTRUM MILDEW RESISTANCE PROTEIN RPW8"/>
    <property type="match status" value="1"/>
</dbReference>
<dbReference type="InterPro" id="IPR041118">
    <property type="entry name" value="Rx_N"/>
</dbReference>
<dbReference type="Gene3D" id="1.20.5.4130">
    <property type="match status" value="1"/>
</dbReference>
<evidence type="ECO:0000256" key="6">
    <source>
        <dbReference type="ARBA" id="ARBA00022840"/>
    </source>
</evidence>
<keyword evidence="2" id="KW-0433">Leucine-rich repeat</keyword>
<feature type="domain" description="R13L1/DRL21-like LRR repeat region" evidence="11">
    <location>
        <begin position="650"/>
        <end position="803"/>
    </location>
</feature>
<sequence length="1381" mass="155550">MEVWNTVGQAAIGWLVESVLGSLFTDKLSSWLRRVNLDDDVEELVSEMRNVAVVLEAAKGMKVGDQNEPMAGSLLHLKDLLYDAEDVLDKLDYCRLQEQIIKGNSGDVTSPPTPYFVSITRWFTVTGWKRKREENHTHLDNKIQFSATIKQIAGKLRDACGDVSKGLKINGLKSPEASNLRHQSTARATNATTSYLLEPKVYGRAVEVESIKKLILTNRSKGITVVPIVGNGGMGKTTLAQLVYKDPAVGSQFDVMIWVHVSDKFDMVRVTREILECVSKKQPKEASNFNMLQQDLEEQMRYKKFLIVLDDVWDVRKDDWKKLLAPLRPNNHVDPSQKEATCKMIIITTRIQSVAESLGTEQLIKLRALEDDDIWSLFKKHAFGNDKHDSNPTLQNLGRIIVKELKGNPLAAKTVGALLGRNLTIDHWSSIIENKEWQSLKRTDDGIMHALKLSYDNLPNQLQQCFSYCSLFPKGYSFSEAQLVQIWIAQGFVEKSSEKLERKGVEYLEELVNSGFFEQVKSMRSSSKDFVMHDLMHDLARMVSKTEYATIEGSEGKELVNSTHLHYLRLENDEFGALPQALSNCYHLQVLDIGSCGIPSFIPNDINKLVNLRHLVGEDEVFSRIAGIGEMTSLQELTNFEVQNSIGFEIAQIQSMSELVELGVSQLKNITRRDEACGARLRDKKNLEKLHLSWMGSMSQDGYNSDESYDTTSQDGYNSDESYDNEYETEHFPDIAREVLHGLEPHHKLKHLRISLFNGATSPTWLLSSLTCLQTLHLENCGKWQRLPLERLLLLRKLVLIKMENATEVSIPSLEELVLIELPRLKTWSCTSVRDLNFSLRCLNIKHCPLLKVGPLFENCQQFEVQRKSWLSHLSQLTIHSCPHFCVHNTLPPSPIVSKLSIAGVSTLPTVKGSSSGTLRIGHPNDFGYSFDEGSDQLITLDDKVLSFHSLRFLTELVINGCQNLTSISFESLRQLICLRSLSIYNCLKLFSSNVPLELAHEDTQGANRNVLPSLEQLDIMNCGITGKWLSLMLQQAQALRELSLRDCNQITGLSIEEEQSTEASSLKYPGDTTSNSDQDGLLRIPLNLISSLKDIFIERCFGIKLNESMEGFARFTSLERLQIEVCPNLLSSLVHIDGYNEQENKRLLPLSLQELALCFDDLPENLLPGFLRNPNPICLKKLTVLCGTNLKSLELQSCVALEELDIIDCESLATLEGLQSLSSLRYLNVFGCPDLPAYLESLSGKVPELCPRLEKLHVGASTLTTSFCKHLTSLKFLRLHSGNEEVARLTDEQERALQLLSSLQELQFDCCHKLVDLPTVLHSLLSLKSLEISSCRSITKLPEKGLPPSLQELDISYCSKELTDQCIPLSSKMKVKIRRE</sequence>
<organism evidence="12">
    <name type="scientific">Oryza glumipatula</name>
    <dbReference type="NCBI Taxonomy" id="40148"/>
    <lineage>
        <taxon>Eukaryota</taxon>
        <taxon>Viridiplantae</taxon>
        <taxon>Streptophyta</taxon>
        <taxon>Embryophyta</taxon>
        <taxon>Tracheophyta</taxon>
        <taxon>Spermatophyta</taxon>
        <taxon>Magnoliopsida</taxon>
        <taxon>Liliopsida</taxon>
        <taxon>Poales</taxon>
        <taxon>Poaceae</taxon>
        <taxon>BOP clade</taxon>
        <taxon>Oryzoideae</taxon>
        <taxon>Oryzeae</taxon>
        <taxon>Oryzinae</taxon>
        <taxon>Oryza</taxon>
    </lineage>
</organism>
<keyword evidence="4" id="KW-0547">Nucleotide-binding</keyword>
<proteinExistence type="inferred from homology"/>
<dbReference type="Gene3D" id="3.80.10.10">
    <property type="entry name" value="Ribonuclease Inhibitor"/>
    <property type="match status" value="3"/>
</dbReference>
<dbReference type="Pfam" id="PF23559">
    <property type="entry name" value="WHD_DRP"/>
    <property type="match status" value="1"/>
</dbReference>
<keyword evidence="13" id="KW-1185">Reference proteome</keyword>
<dbReference type="InterPro" id="IPR032675">
    <property type="entry name" value="LRR_dom_sf"/>
</dbReference>
<dbReference type="PANTHER" id="PTHR36766:SF40">
    <property type="entry name" value="DISEASE RESISTANCE PROTEIN RGA3"/>
    <property type="match status" value="1"/>
</dbReference>
<dbReference type="PRINTS" id="PR00364">
    <property type="entry name" value="DISEASERSIST"/>
</dbReference>
<feature type="compositionally biased region" description="Polar residues" evidence="7">
    <location>
        <begin position="701"/>
        <end position="720"/>
    </location>
</feature>
<dbReference type="GO" id="GO:0042742">
    <property type="term" value="P:defense response to bacterium"/>
    <property type="evidence" value="ECO:0007669"/>
    <property type="project" value="UniProtKB-ARBA"/>
</dbReference>
<dbReference type="GO" id="GO:0005524">
    <property type="term" value="F:ATP binding"/>
    <property type="evidence" value="ECO:0007669"/>
    <property type="project" value="UniProtKB-KW"/>
</dbReference>
<evidence type="ECO:0000313" key="12">
    <source>
        <dbReference type="EnsemblPlants" id="OGLUM04G25620.1"/>
    </source>
</evidence>
<evidence type="ECO:0000256" key="7">
    <source>
        <dbReference type="SAM" id="MobiDB-lite"/>
    </source>
</evidence>
<evidence type="ECO:0008006" key="14">
    <source>
        <dbReference type="Google" id="ProtNLM"/>
    </source>
</evidence>
<dbReference type="FunFam" id="1.10.10.10:FF:000322">
    <property type="entry name" value="Probable disease resistance protein At1g63360"/>
    <property type="match status" value="1"/>
</dbReference>
<dbReference type="Proteomes" id="UP000026961">
    <property type="component" value="Chromosome 4"/>
</dbReference>
<dbReference type="InterPro" id="IPR056789">
    <property type="entry name" value="LRR_R13L1-DRL21"/>
</dbReference>
<evidence type="ECO:0000256" key="5">
    <source>
        <dbReference type="ARBA" id="ARBA00022821"/>
    </source>
</evidence>
<dbReference type="Gene3D" id="1.10.10.10">
    <property type="entry name" value="Winged helix-like DNA-binding domain superfamily/Winged helix DNA-binding domain"/>
    <property type="match status" value="1"/>
</dbReference>
<dbReference type="Pfam" id="PF18052">
    <property type="entry name" value="Rx_N"/>
    <property type="match status" value="1"/>
</dbReference>
<dbReference type="InterPro" id="IPR002182">
    <property type="entry name" value="NB-ARC"/>
</dbReference>
<accession>A0A0D9ZQV5</accession>
<dbReference type="Gramene" id="OGLUM04G25620.1">
    <property type="protein sequence ID" value="OGLUM04G25620.1"/>
    <property type="gene ID" value="OGLUM04G25620"/>
</dbReference>
<evidence type="ECO:0000256" key="2">
    <source>
        <dbReference type="ARBA" id="ARBA00022614"/>
    </source>
</evidence>
<dbReference type="GO" id="GO:0043531">
    <property type="term" value="F:ADP binding"/>
    <property type="evidence" value="ECO:0007669"/>
    <property type="project" value="InterPro"/>
</dbReference>
<feature type="domain" description="NB-ARC" evidence="8">
    <location>
        <begin position="208"/>
        <end position="386"/>
    </location>
</feature>
<evidence type="ECO:0000256" key="1">
    <source>
        <dbReference type="ARBA" id="ARBA00008894"/>
    </source>
</evidence>
<feature type="region of interest" description="Disordered" evidence="7">
    <location>
        <begin position="701"/>
        <end position="724"/>
    </location>
</feature>
<dbReference type="InterPro" id="IPR036388">
    <property type="entry name" value="WH-like_DNA-bd_sf"/>
</dbReference>
<protein>
    <recommendedName>
        <fullName evidence="14">NB-ARC domain-containing protein</fullName>
    </recommendedName>
</protein>
<dbReference type="SUPFAM" id="SSF52540">
    <property type="entry name" value="P-loop containing nucleoside triphosphate hydrolases"/>
    <property type="match status" value="1"/>
</dbReference>
<evidence type="ECO:0000256" key="3">
    <source>
        <dbReference type="ARBA" id="ARBA00022737"/>
    </source>
</evidence>
<dbReference type="eggNOG" id="KOG4658">
    <property type="taxonomic scope" value="Eukaryota"/>
</dbReference>
<keyword evidence="5" id="KW-0611">Plant defense</keyword>
<reference evidence="12" key="1">
    <citation type="submission" date="2015-04" db="UniProtKB">
        <authorList>
            <consortium name="EnsemblPlants"/>
        </authorList>
    </citation>
    <scope>IDENTIFICATION</scope>
</reference>
<feature type="domain" description="Disease resistance N-terminal" evidence="9">
    <location>
        <begin position="18"/>
        <end position="99"/>
    </location>
</feature>
<comment type="similarity">
    <text evidence="1">Belongs to the disease resistance NB-LRR family.</text>
</comment>
<dbReference type="InterPro" id="IPR058922">
    <property type="entry name" value="WHD_DRP"/>
</dbReference>
<feature type="domain" description="Disease resistance protein winged helix" evidence="10">
    <location>
        <begin position="471"/>
        <end position="540"/>
    </location>
</feature>
<keyword evidence="3" id="KW-0677">Repeat</keyword>
<name>A0A0D9ZQV5_9ORYZ</name>
<dbReference type="SMART" id="SM00367">
    <property type="entry name" value="LRR_CC"/>
    <property type="match status" value="4"/>
</dbReference>
<dbReference type="GO" id="GO:0002758">
    <property type="term" value="P:innate immune response-activating signaling pathway"/>
    <property type="evidence" value="ECO:0007669"/>
    <property type="project" value="UniProtKB-ARBA"/>
</dbReference>
<keyword evidence="6" id="KW-0067">ATP-binding</keyword>
<dbReference type="EnsemblPlants" id="OGLUM04G25620.1">
    <property type="protein sequence ID" value="OGLUM04G25620.1"/>
    <property type="gene ID" value="OGLUM04G25620"/>
</dbReference>